<keyword evidence="2" id="KW-1185">Reference proteome</keyword>
<protein>
    <submittedName>
        <fullName evidence="1">Uncharacterized protein</fullName>
    </submittedName>
</protein>
<gene>
    <name evidence="1" type="ORF">PHPALM_11188</name>
</gene>
<organism evidence="1 2">
    <name type="scientific">Phytophthora palmivora</name>
    <dbReference type="NCBI Taxonomy" id="4796"/>
    <lineage>
        <taxon>Eukaryota</taxon>
        <taxon>Sar</taxon>
        <taxon>Stramenopiles</taxon>
        <taxon>Oomycota</taxon>
        <taxon>Peronosporomycetes</taxon>
        <taxon>Peronosporales</taxon>
        <taxon>Peronosporaceae</taxon>
        <taxon>Phytophthora</taxon>
    </lineage>
</organism>
<feature type="non-terminal residue" evidence="1">
    <location>
        <position position="351"/>
    </location>
</feature>
<dbReference type="OrthoDB" id="129543at2759"/>
<dbReference type="AlphaFoldDB" id="A0A2P4Y2W1"/>
<evidence type="ECO:0000313" key="2">
    <source>
        <dbReference type="Proteomes" id="UP000237271"/>
    </source>
</evidence>
<proteinExistence type="predicted"/>
<evidence type="ECO:0000313" key="1">
    <source>
        <dbReference type="EMBL" id="POM72148.1"/>
    </source>
</evidence>
<accession>A0A2P4Y2W1</accession>
<comment type="caution">
    <text evidence="1">The sequence shown here is derived from an EMBL/GenBank/DDBJ whole genome shotgun (WGS) entry which is preliminary data.</text>
</comment>
<reference evidence="1 2" key="1">
    <citation type="journal article" date="2017" name="Genome Biol. Evol.">
        <title>Phytophthora megakarya and P. palmivora, closely related causal agents of cacao black pod rot, underwent increases in genome sizes and gene numbers by different mechanisms.</title>
        <authorList>
            <person name="Ali S.S."/>
            <person name="Shao J."/>
            <person name="Lary D.J."/>
            <person name="Kronmiller B."/>
            <person name="Shen D."/>
            <person name="Strem M.D."/>
            <person name="Amoako-Attah I."/>
            <person name="Akrofi A.Y."/>
            <person name="Begoude B.A."/>
            <person name="Ten Hoopen G.M."/>
            <person name="Coulibaly K."/>
            <person name="Kebe B.I."/>
            <person name="Melnick R.L."/>
            <person name="Guiltinan M.J."/>
            <person name="Tyler B.M."/>
            <person name="Meinhardt L.W."/>
            <person name="Bailey B.A."/>
        </authorList>
    </citation>
    <scope>NUCLEOTIDE SEQUENCE [LARGE SCALE GENOMIC DNA]</scope>
    <source>
        <strain evidence="2">sbr112.9</strain>
    </source>
</reference>
<sequence>MDGTYSMHFWWVNPRFLRNVPYTLHRSEKVSHQQKFYPIVAFAACFSLQRSMPMVFRGYHESAVWLNNSFDVIANAYRDVWLDIKLLNRCPRLERTSRVKKTLLSDRGRYSDIIRPQIGYVSQAKSLDQFMVLSELIRQICANLGEDGYAQCGSSGVVSNQNTIEAQHRAIKSTAVNNLHATTGHVLASTLPKFLVECTTDFGSDPIRHYESESEIVEKALNLCEDANHYKRHARKSQRASVKIGKYNFNTDYYRVRDDNANDLPVSAARSKVYTHSLHGTLRANEAVENIQLCYLSLHCVEIPHSESETPPARPGEEQYHVFDGVSGRQVKAGAVTDYYRVRDDNANDLP</sequence>
<dbReference type="EMBL" id="NCKW01006188">
    <property type="protein sequence ID" value="POM72148.1"/>
    <property type="molecule type" value="Genomic_DNA"/>
</dbReference>
<dbReference type="Proteomes" id="UP000237271">
    <property type="component" value="Unassembled WGS sequence"/>
</dbReference>
<name>A0A2P4Y2W1_9STRA</name>